<dbReference type="OrthoDB" id="5515706at2"/>
<evidence type="ECO:0000259" key="1">
    <source>
        <dbReference type="Pfam" id="PF09992"/>
    </source>
</evidence>
<dbReference type="AlphaFoldDB" id="A0A506UEG2"/>
<dbReference type="Proteomes" id="UP000318801">
    <property type="component" value="Unassembled WGS sequence"/>
</dbReference>
<comment type="caution">
    <text evidence="2">The sequence shown here is derived from an EMBL/GenBank/DDBJ whole genome shotgun (WGS) entry which is preliminary data.</text>
</comment>
<protein>
    <recommendedName>
        <fullName evidence="1">Phosphodiester glycosidase domain-containing protein</fullName>
    </recommendedName>
</protein>
<sequence>MLLVGVTPAKAACDNERYNGLDYIVCTFDPASDDIRLFSLDAGGMPYRSFNNVEKVLSSQGFELAFAMNGGMFDDDGKPIGLYVENGVQSKPASTRKGYGNFHLLPNGVFALGGGKAVVEETRAYLASGFKADFATQSGPMLVIDGKLHPRFLPDSDSFKRRNGVGVNADGKLVFVISRQAVRFYDFALVFRDDLGCDNALFLDGTISSLYAPELGRNDRLFPLGPIIGVVTAAKE</sequence>
<dbReference type="RefSeq" id="WP_141148599.1">
    <property type="nucleotide sequence ID" value="NZ_VHLG01000003.1"/>
</dbReference>
<dbReference type="Pfam" id="PF09992">
    <property type="entry name" value="NAGPA"/>
    <property type="match status" value="1"/>
</dbReference>
<proteinExistence type="predicted"/>
<evidence type="ECO:0000313" key="3">
    <source>
        <dbReference type="Proteomes" id="UP000318801"/>
    </source>
</evidence>
<gene>
    <name evidence="2" type="ORF">FJU08_07030</name>
</gene>
<keyword evidence="3" id="KW-1185">Reference proteome</keyword>
<accession>A0A506UEG2</accession>
<name>A0A506UEG2_9HYPH</name>
<reference evidence="2 3" key="1">
    <citation type="submission" date="2019-06" db="EMBL/GenBank/DDBJ databases">
        <authorList>
            <person name="Li M."/>
        </authorList>
    </citation>
    <scope>NUCLEOTIDE SEQUENCE [LARGE SCALE GENOMIC DNA]</scope>
    <source>
        <strain evidence="2 3">BGMRC2036</strain>
    </source>
</reference>
<feature type="domain" description="Phosphodiester glycosidase" evidence="1">
    <location>
        <begin position="65"/>
        <end position="211"/>
    </location>
</feature>
<organism evidence="2 3">
    <name type="scientific">Martelella alba</name>
    <dbReference type="NCBI Taxonomy" id="2590451"/>
    <lineage>
        <taxon>Bacteria</taxon>
        <taxon>Pseudomonadati</taxon>
        <taxon>Pseudomonadota</taxon>
        <taxon>Alphaproteobacteria</taxon>
        <taxon>Hyphomicrobiales</taxon>
        <taxon>Aurantimonadaceae</taxon>
        <taxon>Martelella</taxon>
    </lineage>
</organism>
<dbReference type="InterPro" id="IPR018711">
    <property type="entry name" value="NAGPA"/>
</dbReference>
<dbReference type="EMBL" id="VHLG01000003">
    <property type="protein sequence ID" value="TPW31826.1"/>
    <property type="molecule type" value="Genomic_DNA"/>
</dbReference>
<evidence type="ECO:0000313" key="2">
    <source>
        <dbReference type="EMBL" id="TPW31826.1"/>
    </source>
</evidence>